<evidence type="ECO:0000313" key="1">
    <source>
        <dbReference type="EMBL" id="SEK93573.1"/>
    </source>
</evidence>
<gene>
    <name evidence="1" type="ORF">SAMN05192542_104169</name>
</gene>
<accession>A0A1H7L3B3</accession>
<sequence>MIGVFPLPANTRMPIDNCTHTFDELAATVLPAHLERLKAALQSSLPATTFVGFKSARRELLAKLGHSTDFPGCYVFIDVERPVYVGISRGVVKRLVQHLNFESHFTASLVYKMASEDFPHEMKRDQAMKDDQFREVFLTAQGRLREMSVAYVQIDNDLELYLFEVMASMHLDTDTWNTFRTH</sequence>
<reference evidence="2" key="1">
    <citation type="submission" date="2016-10" db="EMBL/GenBank/DDBJ databases">
        <authorList>
            <person name="Varghese N."/>
            <person name="Submissions S."/>
        </authorList>
    </citation>
    <scope>NUCLEOTIDE SEQUENCE [LARGE SCALE GENOMIC DNA]</scope>
    <source>
        <strain evidence="2">LMG 26416</strain>
    </source>
</reference>
<dbReference type="EMBL" id="FOAJ01000004">
    <property type="protein sequence ID" value="SEK93573.1"/>
    <property type="molecule type" value="Genomic_DNA"/>
</dbReference>
<protein>
    <recommendedName>
        <fullName evidence="3">GIY-YIG domain-containing protein</fullName>
    </recommendedName>
</protein>
<dbReference type="OrthoDB" id="6926156at2"/>
<evidence type="ECO:0000313" key="2">
    <source>
        <dbReference type="Proteomes" id="UP000199120"/>
    </source>
</evidence>
<evidence type="ECO:0008006" key="3">
    <source>
        <dbReference type="Google" id="ProtNLM"/>
    </source>
</evidence>
<dbReference type="SUPFAM" id="SSF82771">
    <property type="entry name" value="GIY-YIG endonuclease"/>
    <property type="match status" value="1"/>
</dbReference>
<dbReference type="Proteomes" id="UP000199120">
    <property type="component" value="Unassembled WGS sequence"/>
</dbReference>
<dbReference type="AlphaFoldDB" id="A0A1H7L3B3"/>
<organism evidence="1 2">
    <name type="scientific">Paraburkholderia caballeronis</name>
    <dbReference type="NCBI Taxonomy" id="416943"/>
    <lineage>
        <taxon>Bacteria</taxon>
        <taxon>Pseudomonadati</taxon>
        <taxon>Pseudomonadota</taxon>
        <taxon>Betaproteobacteria</taxon>
        <taxon>Burkholderiales</taxon>
        <taxon>Burkholderiaceae</taxon>
        <taxon>Paraburkholderia</taxon>
    </lineage>
</organism>
<name>A0A1H7L3B3_9BURK</name>
<dbReference type="InterPro" id="IPR035901">
    <property type="entry name" value="GIY-YIG_endonuc_sf"/>
</dbReference>
<keyword evidence="2" id="KW-1185">Reference proteome</keyword>
<proteinExistence type="predicted"/>